<feature type="coiled-coil region" evidence="6">
    <location>
        <begin position="606"/>
        <end position="640"/>
    </location>
</feature>
<feature type="repeat" description="ANK" evidence="4">
    <location>
        <begin position="144"/>
        <end position="176"/>
    </location>
</feature>
<gene>
    <name evidence="8" type="primary">fem1b</name>
    <name evidence="8" type="ORF">AWC38_SpisGene11633</name>
</gene>
<protein>
    <submittedName>
        <fullName evidence="8">Protein fem-1-like B</fullName>
    </submittedName>
</protein>
<dbReference type="GO" id="GO:0097527">
    <property type="term" value="P:necroptotic signaling pathway"/>
    <property type="evidence" value="ECO:0007669"/>
    <property type="project" value="TreeGrafter"/>
</dbReference>
<dbReference type="GO" id="GO:0005524">
    <property type="term" value="F:ATP binding"/>
    <property type="evidence" value="ECO:0007669"/>
    <property type="project" value="UniProtKB-UniRule"/>
</dbReference>
<dbReference type="OrthoDB" id="5974054at2759"/>
<feature type="binding site" evidence="5">
    <location>
        <position position="904"/>
    </location>
    <ligand>
        <name>ATP</name>
        <dbReference type="ChEBI" id="CHEBI:30616"/>
    </ligand>
</feature>
<dbReference type="EMBL" id="LSMT01000195">
    <property type="protein sequence ID" value="PFX23809.1"/>
    <property type="molecule type" value="Genomic_DNA"/>
</dbReference>
<dbReference type="InterPro" id="IPR017441">
    <property type="entry name" value="Protein_kinase_ATP_BS"/>
</dbReference>
<feature type="repeat" description="ANK" evidence="4">
    <location>
        <begin position="50"/>
        <end position="82"/>
    </location>
</feature>
<sequence length="1137" mass="130565">MADKLSGSVSAIQVYKAARDGSSELKDLLKRLNTKERKTVLETKFQDGGNETTPLIIAARNGHLDSVKILLGYKVDIEARGILKVKGVAHAGCTPVWAATAACHEVLIKRTTDVDGRDAAHEGYIDMVKFLVTNGADINARNDQEATPLMMACCHGQMNVVTYLIDSGAILDLQDADGWTALHFAVYWENFTCVRDLLASGASQLRNNEGLTPLLLASNECKIEMVEYFTTRPECKTEQKIDAFELLGATLADVNDLDSCNIERAFTYMKRGMAERYKDPAHPSCKKEMEPVEAFQNRTESQSLAELALLEGDDHAIHLEGLRIRERILETDERKLWCGMPRLLSDEATETKLLNVKNQTQVDRCGTEKAQRSLPKGRQLDVNTKDDERMGFGRGRGFVPGVDVTPKKDFNVNYQKKTFARKAAGMQEQFREKRNLTAAIVQERERGECVPDVEIQLRTAVQESKERKKEEQSLHRDSAFHLAVKLQENEPEKTTVEEEVIKRNRQPWKTSQRLTNFQGKLQDEAQQLNEMTRESTNVQGQRLEKGNGQLKQKTQLLPNVEEQLQERDGELREKIQQLTNVQGQLQEKDELLREKIQRLTNVEGQLSERDGQLREKTRQLNNVQEQLQERDGQLEEKTQRLTDVEGQLQERDGQLRERTQQLTDVQGQLQDREKQLRMKTQKLTSVEWQLRQRDGQLREKTRQLTFVEGQLRERDVQLRERTQQLTDVREQLQEKDGQMREKSQQLKNVRWELRQRDGQLTEKTQQLRDVEEQLRERDGQLSEKTQQLTDYEEELQDREGQLLDRTQQLRNVQGEMQQKDERIANLQDQVTALLDQMTEKELELNELETTLAEAQQALNERSRQQSPDWAITRNQIQLTDHVLGRGGWGIVFEGRYCGCAVAVKQIYDLIISDHNRRLFEREMSMAARCRHPCLLQFIGATCDEGSPLLVTELLESSLRALLEQQPLSSIEVFVISLHVARALNYLHLKKPSPIIHRNVSSANVLLWRQADQWRGKVSDYGTANVMQHTMTVCPGSRIYRAPEVFTGNQTEKVDVYSFGVLLCEICIRELPDPERRKEQVAMVTNRVIRALIRGCLQPNPAARPCMEDIIRELEKGLEKLKERTSCHGCKPRDSSSH</sequence>
<dbReference type="PANTHER" id="PTHR44329:SF298">
    <property type="entry name" value="MIXED LINEAGE KINASE DOMAIN-LIKE PROTEIN"/>
    <property type="match status" value="1"/>
</dbReference>
<dbReference type="InterPro" id="IPR000719">
    <property type="entry name" value="Prot_kinase_dom"/>
</dbReference>
<dbReference type="InterPro" id="IPR051681">
    <property type="entry name" value="Ser/Thr_Kinases-Pseudokinases"/>
</dbReference>
<organism evidence="8 9">
    <name type="scientific">Stylophora pistillata</name>
    <name type="common">Smooth cauliflower coral</name>
    <dbReference type="NCBI Taxonomy" id="50429"/>
    <lineage>
        <taxon>Eukaryota</taxon>
        <taxon>Metazoa</taxon>
        <taxon>Cnidaria</taxon>
        <taxon>Anthozoa</taxon>
        <taxon>Hexacorallia</taxon>
        <taxon>Scleractinia</taxon>
        <taxon>Astrocoeniina</taxon>
        <taxon>Pocilloporidae</taxon>
        <taxon>Stylophora</taxon>
    </lineage>
</organism>
<reference evidence="9" key="1">
    <citation type="journal article" date="2017" name="bioRxiv">
        <title>Comparative analysis of the genomes of Stylophora pistillata and Acropora digitifera provides evidence for extensive differences between species of corals.</title>
        <authorList>
            <person name="Voolstra C.R."/>
            <person name="Li Y."/>
            <person name="Liew Y.J."/>
            <person name="Baumgarten S."/>
            <person name="Zoccola D."/>
            <person name="Flot J.-F."/>
            <person name="Tambutte S."/>
            <person name="Allemand D."/>
            <person name="Aranda M."/>
        </authorList>
    </citation>
    <scope>NUCLEOTIDE SEQUENCE [LARGE SCALE GENOMIC DNA]</scope>
</reference>
<proteinExistence type="inferred from homology"/>
<dbReference type="AlphaFoldDB" id="A0A2B4S431"/>
<evidence type="ECO:0000313" key="9">
    <source>
        <dbReference type="Proteomes" id="UP000225706"/>
    </source>
</evidence>
<keyword evidence="3 5" id="KW-0067">ATP-binding</keyword>
<evidence type="ECO:0000256" key="3">
    <source>
        <dbReference type="ARBA" id="ARBA00022840"/>
    </source>
</evidence>
<dbReference type="Proteomes" id="UP000225706">
    <property type="component" value="Unassembled WGS sequence"/>
</dbReference>
<dbReference type="STRING" id="50429.A0A2B4S431"/>
<keyword evidence="9" id="KW-1185">Reference proteome</keyword>
<dbReference type="InterPro" id="IPR002110">
    <property type="entry name" value="Ankyrin_rpt"/>
</dbReference>
<keyword evidence="4" id="KW-0040">ANK repeat</keyword>
<dbReference type="Pfam" id="PF12796">
    <property type="entry name" value="Ank_2"/>
    <property type="match status" value="1"/>
</dbReference>
<evidence type="ECO:0000256" key="2">
    <source>
        <dbReference type="ARBA" id="ARBA00022741"/>
    </source>
</evidence>
<evidence type="ECO:0000259" key="7">
    <source>
        <dbReference type="PROSITE" id="PS50011"/>
    </source>
</evidence>
<feature type="repeat" description="ANK" evidence="4">
    <location>
        <begin position="119"/>
        <end position="143"/>
    </location>
</feature>
<dbReference type="Pfam" id="PF00069">
    <property type="entry name" value="Pkinase"/>
    <property type="match status" value="1"/>
</dbReference>
<dbReference type="PROSITE" id="PS50297">
    <property type="entry name" value="ANK_REP_REGION"/>
    <property type="match status" value="4"/>
</dbReference>
<feature type="repeat" description="ANK" evidence="4">
    <location>
        <begin position="177"/>
        <end position="209"/>
    </location>
</feature>
<dbReference type="PROSITE" id="PS50088">
    <property type="entry name" value="ANK_REPEAT"/>
    <property type="match status" value="4"/>
</dbReference>
<dbReference type="SUPFAM" id="SSF56112">
    <property type="entry name" value="Protein kinase-like (PK-like)"/>
    <property type="match status" value="1"/>
</dbReference>
<keyword evidence="2 5" id="KW-0547">Nucleotide-binding</keyword>
<dbReference type="InterPro" id="IPR036770">
    <property type="entry name" value="Ankyrin_rpt-contain_sf"/>
</dbReference>
<keyword evidence="6" id="KW-0175">Coiled coil</keyword>
<dbReference type="PROSITE" id="PS50011">
    <property type="entry name" value="PROTEIN_KINASE_DOM"/>
    <property type="match status" value="1"/>
</dbReference>
<name>A0A2B4S431_STYPI</name>
<feature type="domain" description="Protein kinase" evidence="7">
    <location>
        <begin position="877"/>
        <end position="1117"/>
    </location>
</feature>
<comment type="similarity">
    <text evidence="1">Belongs to the protein kinase superfamily. TKL Ser/Thr protein kinase family.</text>
</comment>
<dbReference type="Gene3D" id="1.10.287.1490">
    <property type="match status" value="1"/>
</dbReference>
<evidence type="ECO:0000313" key="8">
    <source>
        <dbReference type="EMBL" id="PFX23809.1"/>
    </source>
</evidence>
<dbReference type="PANTHER" id="PTHR44329">
    <property type="entry name" value="SERINE/THREONINE-PROTEIN KINASE TNNI3K-RELATED"/>
    <property type="match status" value="1"/>
</dbReference>
<dbReference type="SMART" id="SM00248">
    <property type="entry name" value="ANK"/>
    <property type="match status" value="5"/>
</dbReference>
<dbReference type="SUPFAM" id="SSF48403">
    <property type="entry name" value="Ankyrin repeat"/>
    <property type="match status" value="1"/>
</dbReference>
<evidence type="ECO:0000256" key="4">
    <source>
        <dbReference type="PROSITE-ProRule" id="PRU00023"/>
    </source>
</evidence>
<dbReference type="Pfam" id="PF00023">
    <property type="entry name" value="Ank"/>
    <property type="match status" value="1"/>
</dbReference>
<dbReference type="GO" id="GO:0004672">
    <property type="term" value="F:protein kinase activity"/>
    <property type="evidence" value="ECO:0007669"/>
    <property type="project" value="InterPro"/>
</dbReference>
<feature type="coiled-coil region" evidence="6">
    <location>
        <begin position="514"/>
        <end position="581"/>
    </location>
</feature>
<dbReference type="PRINTS" id="PR01415">
    <property type="entry name" value="ANKYRIN"/>
</dbReference>
<accession>A0A2B4S431</accession>
<evidence type="ECO:0000256" key="1">
    <source>
        <dbReference type="ARBA" id="ARBA00005843"/>
    </source>
</evidence>
<dbReference type="Gene3D" id="1.10.510.10">
    <property type="entry name" value="Transferase(Phosphotransferase) domain 1"/>
    <property type="match status" value="1"/>
</dbReference>
<dbReference type="PROSITE" id="PS00107">
    <property type="entry name" value="PROTEIN_KINASE_ATP"/>
    <property type="match status" value="1"/>
</dbReference>
<feature type="coiled-coil region" evidence="6">
    <location>
        <begin position="725"/>
        <end position="864"/>
    </location>
</feature>
<dbReference type="Gene3D" id="3.30.200.20">
    <property type="entry name" value="Phosphorylase Kinase, domain 1"/>
    <property type="match status" value="1"/>
</dbReference>
<comment type="caution">
    <text evidence="8">The sequence shown here is derived from an EMBL/GenBank/DDBJ whole genome shotgun (WGS) entry which is preliminary data.</text>
</comment>
<evidence type="ECO:0000256" key="6">
    <source>
        <dbReference type="SAM" id="Coils"/>
    </source>
</evidence>
<evidence type="ECO:0000256" key="5">
    <source>
        <dbReference type="PROSITE-ProRule" id="PRU10141"/>
    </source>
</evidence>
<dbReference type="Gene3D" id="1.25.40.20">
    <property type="entry name" value="Ankyrin repeat-containing domain"/>
    <property type="match status" value="2"/>
</dbReference>
<dbReference type="InterPro" id="IPR011009">
    <property type="entry name" value="Kinase-like_dom_sf"/>
</dbReference>